<dbReference type="InterPro" id="IPR051761">
    <property type="entry name" value="MLP-like_ligand-binding"/>
</dbReference>
<evidence type="ECO:0000313" key="2">
    <source>
        <dbReference type="EMBL" id="KAK8575952.1"/>
    </source>
</evidence>
<evidence type="ECO:0000313" key="3">
    <source>
        <dbReference type="Proteomes" id="UP001472677"/>
    </source>
</evidence>
<dbReference type="EMBL" id="JBBPBM010000007">
    <property type="protein sequence ID" value="KAK8575952.1"/>
    <property type="molecule type" value="Genomic_DNA"/>
</dbReference>
<organism evidence="2 3">
    <name type="scientific">Hibiscus sabdariffa</name>
    <name type="common">roselle</name>
    <dbReference type="NCBI Taxonomy" id="183260"/>
    <lineage>
        <taxon>Eukaryota</taxon>
        <taxon>Viridiplantae</taxon>
        <taxon>Streptophyta</taxon>
        <taxon>Embryophyta</taxon>
        <taxon>Tracheophyta</taxon>
        <taxon>Spermatophyta</taxon>
        <taxon>Magnoliopsida</taxon>
        <taxon>eudicotyledons</taxon>
        <taxon>Gunneridae</taxon>
        <taxon>Pentapetalae</taxon>
        <taxon>rosids</taxon>
        <taxon>malvids</taxon>
        <taxon>Malvales</taxon>
        <taxon>Malvaceae</taxon>
        <taxon>Malvoideae</taxon>
        <taxon>Hibiscus</taxon>
    </lineage>
</organism>
<dbReference type="SMART" id="SM01037">
    <property type="entry name" value="Bet_v_1"/>
    <property type="match status" value="1"/>
</dbReference>
<dbReference type="Pfam" id="PF00407">
    <property type="entry name" value="Bet_v_1"/>
    <property type="match status" value="1"/>
</dbReference>
<proteinExistence type="predicted"/>
<dbReference type="Gene3D" id="3.30.530.20">
    <property type="match status" value="1"/>
</dbReference>
<accession>A0ABR2FCN0</accession>
<feature type="domain" description="Bet v I/Major latex protein" evidence="1">
    <location>
        <begin position="6"/>
        <end position="158"/>
    </location>
</feature>
<dbReference type="PANTHER" id="PTHR31907">
    <property type="entry name" value="MLP-LIKE PROTEIN 423"/>
    <property type="match status" value="1"/>
</dbReference>
<sequence>MAPTAAPTGRLGAYVETDASPEQIQHLLSCMPDHVHDTSPEKILGCDLVRGDFGTPGCIVTWRYMLDGKAEKTKATYETIDYESKSVTFKVLEGDVMQEFMSFVKTMQASAKSDGSKGSIVHWTVEYEKRHDSVGEPYSLLQLFVEVSGHMGAYLVKEK</sequence>
<dbReference type="SUPFAM" id="SSF55961">
    <property type="entry name" value="Bet v1-like"/>
    <property type="match status" value="1"/>
</dbReference>
<evidence type="ECO:0000259" key="1">
    <source>
        <dbReference type="SMART" id="SM01037"/>
    </source>
</evidence>
<comment type="caution">
    <text evidence="2">The sequence shown here is derived from an EMBL/GenBank/DDBJ whole genome shotgun (WGS) entry which is preliminary data.</text>
</comment>
<dbReference type="InterPro" id="IPR000916">
    <property type="entry name" value="Bet_v_I/MLP"/>
</dbReference>
<keyword evidence="3" id="KW-1185">Reference proteome</keyword>
<dbReference type="Proteomes" id="UP001472677">
    <property type="component" value="Unassembled WGS sequence"/>
</dbReference>
<protein>
    <recommendedName>
        <fullName evidence="1">Bet v I/Major latex protein domain-containing protein</fullName>
    </recommendedName>
</protein>
<gene>
    <name evidence="2" type="ORF">V6N12_063600</name>
</gene>
<reference evidence="2 3" key="1">
    <citation type="journal article" date="2024" name="G3 (Bethesda)">
        <title>Genome assembly of Hibiscus sabdariffa L. provides insights into metabolisms of medicinal natural products.</title>
        <authorList>
            <person name="Kim T."/>
        </authorList>
    </citation>
    <scope>NUCLEOTIDE SEQUENCE [LARGE SCALE GENOMIC DNA]</scope>
    <source>
        <strain evidence="2">TK-2024</strain>
        <tissue evidence="2">Old leaves</tissue>
    </source>
</reference>
<name>A0ABR2FCN0_9ROSI</name>
<dbReference type="InterPro" id="IPR023393">
    <property type="entry name" value="START-like_dom_sf"/>
</dbReference>